<dbReference type="GO" id="GO:0016491">
    <property type="term" value="F:oxidoreductase activity"/>
    <property type="evidence" value="ECO:0007669"/>
    <property type="project" value="UniProtKB-ARBA"/>
</dbReference>
<reference evidence="3 4" key="1">
    <citation type="journal article" date="2016" name="Mol. Biol. Evol.">
        <title>Comparative Genomics of Early-Diverging Mushroom-Forming Fungi Provides Insights into the Origins of Lignocellulose Decay Capabilities.</title>
        <authorList>
            <person name="Nagy L.G."/>
            <person name="Riley R."/>
            <person name="Tritt A."/>
            <person name="Adam C."/>
            <person name="Daum C."/>
            <person name="Floudas D."/>
            <person name="Sun H."/>
            <person name="Yadav J.S."/>
            <person name="Pangilinan J."/>
            <person name="Larsson K.H."/>
            <person name="Matsuura K."/>
            <person name="Barry K."/>
            <person name="Labutti K."/>
            <person name="Kuo R."/>
            <person name="Ohm R.A."/>
            <person name="Bhattacharya S.S."/>
            <person name="Shirouzu T."/>
            <person name="Yoshinaga Y."/>
            <person name="Martin F.M."/>
            <person name="Grigoriev I.V."/>
            <person name="Hibbett D.S."/>
        </authorList>
    </citation>
    <scope>NUCLEOTIDE SEQUENCE [LARGE SCALE GENOMIC DNA]</scope>
    <source>
        <strain evidence="3 4">TUFC12733</strain>
    </source>
</reference>
<dbReference type="Pfam" id="PF05721">
    <property type="entry name" value="PhyH"/>
    <property type="match status" value="1"/>
</dbReference>
<keyword evidence="4" id="KW-1185">Reference proteome</keyword>
<proteinExistence type="inferred from homology"/>
<dbReference type="Proteomes" id="UP000076738">
    <property type="component" value="Unassembled WGS sequence"/>
</dbReference>
<sequence length="280" mass="31868">MPIFMRSPDSPDWRLTDEDKASYLENGYVILRNLFPSKVERDDLISWVMGIKGWENRPNEHMHYEEIDKDGNRFLTLTENFVDFHPQLGELLRSKALAKLVEDVTGEPMVLFKEKIVYKSAGGGGFPAHTDAPSYQHIRALNHLSLAMAVEPATVENGCVEVVPGSHLLKDFPIREDKCIADSWCSKQTWVPITLDTGDIFIFSSFLAHRSANNASNTGRAMIYATFNPTREGGDQRKAYYAHRRMVWPATFEREVGKKYTEGYDMYAWGTPMSTVEFAT</sequence>
<dbReference type="GO" id="GO:0046872">
    <property type="term" value="F:metal ion binding"/>
    <property type="evidence" value="ECO:0007669"/>
    <property type="project" value="UniProtKB-ARBA"/>
</dbReference>
<protein>
    <submittedName>
        <fullName evidence="3">PhyH-domain-containing protein</fullName>
    </submittedName>
</protein>
<dbReference type="Gene3D" id="2.60.120.620">
    <property type="entry name" value="q2cbj1_9rhob like domain"/>
    <property type="match status" value="1"/>
</dbReference>
<dbReference type="SUPFAM" id="SSF51197">
    <property type="entry name" value="Clavaminate synthase-like"/>
    <property type="match status" value="1"/>
</dbReference>
<comment type="cofactor">
    <cofactor evidence="1">
        <name>Fe cation</name>
        <dbReference type="ChEBI" id="CHEBI:24875"/>
    </cofactor>
</comment>
<dbReference type="EMBL" id="KV417319">
    <property type="protein sequence ID" value="KZO91680.1"/>
    <property type="molecule type" value="Genomic_DNA"/>
</dbReference>
<evidence type="ECO:0000313" key="4">
    <source>
        <dbReference type="Proteomes" id="UP000076738"/>
    </source>
</evidence>
<dbReference type="STRING" id="1330018.A0A167HIW2"/>
<dbReference type="AlphaFoldDB" id="A0A167HIW2"/>
<comment type="similarity">
    <text evidence="2">Belongs to the PhyH family.</text>
</comment>
<evidence type="ECO:0000256" key="1">
    <source>
        <dbReference type="ARBA" id="ARBA00001962"/>
    </source>
</evidence>
<dbReference type="OrthoDB" id="445007at2759"/>
<gene>
    <name evidence="3" type="ORF">CALVIDRAFT_557990</name>
</gene>
<name>A0A167HIW2_CALVF</name>
<evidence type="ECO:0000256" key="2">
    <source>
        <dbReference type="ARBA" id="ARBA00005830"/>
    </source>
</evidence>
<evidence type="ECO:0000313" key="3">
    <source>
        <dbReference type="EMBL" id="KZO91680.1"/>
    </source>
</evidence>
<organism evidence="3 4">
    <name type="scientific">Calocera viscosa (strain TUFC12733)</name>
    <dbReference type="NCBI Taxonomy" id="1330018"/>
    <lineage>
        <taxon>Eukaryota</taxon>
        <taxon>Fungi</taxon>
        <taxon>Dikarya</taxon>
        <taxon>Basidiomycota</taxon>
        <taxon>Agaricomycotina</taxon>
        <taxon>Dacrymycetes</taxon>
        <taxon>Dacrymycetales</taxon>
        <taxon>Dacrymycetaceae</taxon>
        <taxon>Calocera</taxon>
    </lineage>
</organism>
<dbReference type="InterPro" id="IPR008775">
    <property type="entry name" value="Phytyl_CoA_dOase-like"/>
</dbReference>
<dbReference type="PANTHER" id="PTHR20883">
    <property type="entry name" value="PHYTANOYL-COA DIOXYGENASE DOMAIN CONTAINING 1"/>
    <property type="match status" value="1"/>
</dbReference>
<accession>A0A167HIW2</accession>
<dbReference type="PANTHER" id="PTHR20883:SF48">
    <property type="entry name" value="ECTOINE DIOXYGENASE"/>
    <property type="match status" value="1"/>
</dbReference>